<proteinExistence type="predicted"/>
<dbReference type="InterPro" id="IPR016181">
    <property type="entry name" value="Acyl_CoA_acyltransferase"/>
</dbReference>
<feature type="domain" description="Phosphatidylglycerol lysyltransferase C-terminal" evidence="1">
    <location>
        <begin position="156"/>
        <end position="354"/>
    </location>
</feature>
<gene>
    <name evidence="2" type="ORF">B7R76_06165</name>
</gene>
<dbReference type="RefSeq" id="WP_012992688.1">
    <property type="nucleotide sequence ID" value="NZ_NBZD01000003.1"/>
</dbReference>
<dbReference type="Pfam" id="PF09924">
    <property type="entry name" value="LPG_synthase_C"/>
    <property type="match status" value="1"/>
</dbReference>
<comment type="caution">
    <text evidence="2">The sequence shown here is derived from an EMBL/GenBank/DDBJ whole genome shotgun (WGS) entry which is preliminary data.</text>
</comment>
<accession>A0A2J8B0X0</accession>
<reference evidence="3" key="1">
    <citation type="submission" date="2017-04" db="EMBL/GenBank/DDBJ databases">
        <authorList>
            <person name="Bumgarner R.E."/>
            <person name="Fredricks D.N."/>
            <person name="Srinivasan S."/>
        </authorList>
    </citation>
    <scope>NUCLEOTIDE SEQUENCE [LARGE SCALE GENOMIC DNA]</scope>
    <source>
        <strain evidence="3">KA00405</strain>
    </source>
</reference>
<name>A0A2J8B0X0_9FIRM</name>
<sequence length="362" mass="40983">MKLPTEKNPFAVAGPIEFTKLEVADRDLYLKYYNRNPIYISDICFNSRIAWNGGFNYHKAVIADTLVVVAYDDRFTDFHFAAPVGLHGSTDLQAIIDVLWDPYAALSAVLPRKENLQNYRYITTGENGEFCELPVPTLAQEEIPGADKGNSPFLRFMFVDETQLSYFTNLKGYRTEVYYNPDYSDYFYDGEKMRTLAGKALHAKRNHLTQFMNDHPNAVYAPLQASDGPDAVLLSRVSALAAGKDPDNIKQGDSPAIAAFFAAFPQLLTRGGTIRENGELLAFAAYSQNGDDCVFCHFEKAAVGHEDAYVAINALTLRNEFPNVRFVNREEDIGLPHLRKAKMSYHPLKKINKYEVWIYRLR</sequence>
<protein>
    <recommendedName>
        <fullName evidence="1">Phosphatidylglycerol lysyltransferase C-terminal domain-containing protein</fullName>
    </recommendedName>
</protein>
<evidence type="ECO:0000259" key="1">
    <source>
        <dbReference type="Pfam" id="PF09924"/>
    </source>
</evidence>
<dbReference type="EMBL" id="NBZD01000003">
    <property type="protein sequence ID" value="PNH18421.1"/>
    <property type="molecule type" value="Genomic_DNA"/>
</dbReference>
<dbReference type="AlphaFoldDB" id="A0A2J8B0X0"/>
<dbReference type="Gene3D" id="3.40.630.30">
    <property type="match status" value="2"/>
</dbReference>
<dbReference type="Proteomes" id="UP000236394">
    <property type="component" value="Unassembled WGS sequence"/>
</dbReference>
<evidence type="ECO:0000313" key="3">
    <source>
        <dbReference type="Proteomes" id="UP000236394"/>
    </source>
</evidence>
<evidence type="ECO:0000313" key="2">
    <source>
        <dbReference type="EMBL" id="PNH18421.1"/>
    </source>
</evidence>
<organism evidence="2 3">
    <name type="scientific">Mageeibacillus indolicus</name>
    <dbReference type="NCBI Taxonomy" id="884684"/>
    <lineage>
        <taxon>Bacteria</taxon>
        <taxon>Bacillati</taxon>
        <taxon>Bacillota</taxon>
        <taxon>Clostridia</taxon>
        <taxon>Eubacteriales</taxon>
        <taxon>Oscillospiraceae</taxon>
        <taxon>Mageeibacillus</taxon>
    </lineage>
</organism>
<dbReference type="InterPro" id="IPR016732">
    <property type="entry name" value="UCP018688"/>
</dbReference>
<dbReference type="SUPFAM" id="SSF55729">
    <property type="entry name" value="Acyl-CoA N-acyltransferases (Nat)"/>
    <property type="match status" value="2"/>
</dbReference>
<dbReference type="InterPro" id="IPR024320">
    <property type="entry name" value="LPG_synthase_C"/>
</dbReference>
<dbReference type="PANTHER" id="PTHR41373:SF1">
    <property type="entry name" value="PHOSPHATIDYLGLYCEROL LYSYLTRANSFERASE C-TERMINAL DOMAIN-CONTAINING PROTEIN"/>
    <property type="match status" value="1"/>
</dbReference>
<dbReference type="PANTHER" id="PTHR41373">
    <property type="entry name" value="DUF2156 DOMAIN-CONTAINING PROTEIN"/>
    <property type="match status" value="1"/>
</dbReference>